<evidence type="ECO:0000313" key="5">
    <source>
        <dbReference type="Proteomes" id="UP000241107"/>
    </source>
</evidence>
<dbReference type="InterPro" id="IPR022703">
    <property type="entry name" value="DUF3533"/>
</dbReference>
<keyword evidence="5" id="KW-1185">Reference proteome</keyword>
<dbReference type="STRING" id="418784.A0A2P7YYG2"/>
<dbReference type="RefSeq" id="XP_024715702.1">
    <property type="nucleotide sequence ID" value="XM_024856103.1"/>
</dbReference>
<feature type="transmembrane region" description="Helical" evidence="2">
    <location>
        <begin position="284"/>
        <end position="304"/>
    </location>
</feature>
<dbReference type="Pfam" id="PF12051">
    <property type="entry name" value="DUF3533"/>
    <property type="match status" value="1"/>
</dbReference>
<evidence type="ECO:0000313" key="4">
    <source>
        <dbReference type="EMBL" id="PSK41003.1"/>
    </source>
</evidence>
<dbReference type="EMBL" id="PYFQ01000001">
    <property type="protein sequence ID" value="PSK41003.1"/>
    <property type="molecule type" value="Genomic_DNA"/>
</dbReference>
<dbReference type="OrthoDB" id="2140105at2759"/>
<evidence type="ECO:0000259" key="3">
    <source>
        <dbReference type="Pfam" id="PF12051"/>
    </source>
</evidence>
<keyword evidence="2" id="KW-1133">Transmembrane helix</keyword>
<gene>
    <name evidence="4" type="ORF">C7M61_000672</name>
</gene>
<feature type="transmembrane region" description="Helical" evidence="2">
    <location>
        <begin position="384"/>
        <end position="406"/>
    </location>
</feature>
<feature type="transmembrane region" description="Helical" evidence="2">
    <location>
        <begin position="453"/>
        <end position="474"/>
    </location>
</feature>
<keyword evidence="2" id="KW-0472">Membrane</keyword>
<accession>A0A2P7YYG2</accession>
<name>A0A2P7YYG2_9ASCO</name>
<feature type="region of interest" description="Disordered" evidence="1">
    <location>
        <begin position="1"/>
        <end position="26"/>
    </location>
</feature>
<feature type="compositionally biased region" description="Basic and acidic residues" evidence="1">
    <location>
        <begin position="1"/>
        <end position="14"/>
    </location>
</feature>
<evidence type="ECO:0000256" key="1">
    <source>
        <dbReference type="SAM" id="MobiDB-lite"/>
    </source>
</evidence>
<keyword evidence="2" id="KW-0812">Transmembrane</keyword>
<comment type="caution">
    <text evidence="4">The sequence shown here is derived from an EMBL/GenBank/DDBJ whole genome shotgun (WGS) entry which is preliminary data.</text>
</comment>
<feature type="transmembrane region" description="Helical" evidence="2">
    <location>
        <begin position="325"/>
        <end position="346"/>
    </location>
</feature>
<feature type="transmembrane region" description="Helical" evidence="2">
    <location>
        <begin position="71"/>
        <end position="93"/>
    </location>
</feature>
<dbReference type="GO" id="GO:0016020">
    <property type="term" value="C:membrane"/>
    <property type="evidence" value="ECO:0007669"/>
    <property type="project" value="TreeGrafter"/>
</dbReference>
<reference evidence="4 5" key="1">
    <citation type="submission" date="2018-03" db="EMBL/GenBank/DDBJ databases">
        <title>Candida pseudohaemulonii genome assembly and annotation.</title>
        <authorList>
            <person name="Munoz J.F."/>
            <person name="Gade L.G."/>
            <person name="Chow N.A."/>
            <person name="Litvintseva A.P."/>
            <person name="Loparev V.N."/>
            <person name="Cuomo C.A."/>
        </authorList>
    </citation>
    <scope>NUCLEOTIDE SEQUENCE [LARGE SCALE GENOMIC DNA]</scope>
    <source>
        <strain evidence="4 5">B12108</strain>
    </source>
</reference>
<feature type="domain" description="DUF3533" evidence="3">
    <location>
        <begin position="78"/>
        <end position="464"/>
    </location>
</feature>
<dbReference type="PANTHER" id="PTHR34814">
    <property type="entry name" value="NITROSOGUANIDINE RESISTANCE PROTEIN SNG1"/>
    <property type="match status" value="1"/>
</dbReference>
<dbReference type="VEuPathDB" id="FungiDB:C7M61_000672"/>
<dbReference type="Proteomes" id="UP000241107">
    <property type="component" value="Unassembled WGS sequence"/>
</dbReference>
<dbReference type="AlphaFoldDB" id="A0A2P7YYG2"/>
<dbReference type="PANTHER" id="PTHR34814:SF1">
    <property type="entry name" value="NITROSOGUANIDINE RESISTANCE PROTEIN SNG1"/>
    <property type="match status" value="1"/>
</dbReference>
<dbReference type="GeneID" id="36564064"/>
<proteinExistence type="predicted"/>
<sequence>MSQPEHKTEPKEADSLLMASGQNSNELDVNEFRGDADETNHLERSPSMLQRMQTRLSFFNDKLKDARKKILIKYLLIYALMAFLMLGIFSIYWGTGFEREQRYHRLRMLVVIEDVNVVNDTQPVIGNSLRELLELPEARNYGGWLIQNNTEFNESADRHGISAWEEVVRQVHHQNYWAGIYVRASASNDLKNAILSGDTSYNVSSETVRVYYETGRDMMSMNSYVTPNVEKMSSIFAANTSYVTNSLMSSEDLSNVFASPNSLAVASTPLQFLMEDGRPWNDPVLFAPSQVGLIYLIILTFFAFNFFNDVHLTVARLGIKTPHLVLYRALSSIISFFVLSLIYSLVTLAFQVDFGKAFGRSGFLVYWMTNFLTMWAVGAMNEVMAMWCIMIYPPVLGFWMLFWVIINISPTFTPMAILPKFYRYGYGLPVHASYEITKVIFFDTYKGAMGRNYGVLVAWDALATVLLIVTFKIFGQKMGGKARADRERLKEELREEIQNEESVEDIPRERN</sequence>
<dbReference type="InterPro" id="IPR053001">
    <property type="entry name" value="MNNG_permease-like"/>
</dbReference>
<protein>
    <recommendedName>
        <fullName evidence="3">DUF3533 domain-containing protein</fullName>
    </recommendedName>
</protein>
<organism evidence="4 5">
    <name type="scientific">Candidozyma pseudohaemuli</name>
    <dbReference type="NCBI Taxonomy" id="418784"/>
    <lineage>
        <taxon>Eukaryota</taxon>
        <taxon>Fungi</taxon>
        <taxon>Dikarya</taxon>
        <taxon>Ascomycota</taxon>
        <taxon>Saccharomycotina</taxon>
        <taxon>Pichiomycetes</taxon>
        <taxon>Metschnikowiaceae</taxon>
        <taxon>Candidozyma</taxon>
    </lineage>
</organism>
<feature type="transmembrane region" description="Helical" evidence="2">
    <location>
        <begin position="358"/>
        <end position="377"/>
    </location>
</feature>
<evidence type="ECO:0000256" key="2">
    <source>
        <dbReference type="SAM" id="Phobius"/>
    </source>
</evidence>